<dbReference type="InterPro" id="IPR034660">
    <property type="entry name" value="DinB/YfiT-like"/>
</dbReference>
<dbReference type="Gene3D" id="1.20.120.450">
    <property type="entry name" value="dinb family like domain"/>
    <property type="match status" value="1"/>
</dbReference>
<dbReference type="AlphaFoldDB" id="X1JV05"/>
<feature type="non-terminal residue" evidence="2">
    <location>
        <position position="107"/>
    </location>
</feature>
<accession>X1JV05</accession>
<proteinExistence type="predicted"/>
<sequence>YGHWMLDGLSSSELSWSPENADAQTISQYFRHVINAEIYWLKHLGDTTFEYEPESKEFQDLLQKYNQLEKYLITKISNASELELATHLPIYDNDLLVKNGSLGWVVL</sequence>
<organism evidence="2">
    <name type="scientific">marine sediment metagenome</name>
    <dbReference type="NCBI Taxonomy" id="412755"/>
    <lineage>
        <taxon>unclassified sequences</taxon>
        <taxon>metagenomes</taxon>
        <taxon>ecological metagenomes</taxon>
    </lineage>
</organism>
<reference evidence="2" key="1">
    <citation type="journal article" date="2014" name="Front. Microbiol.">
        <title>High frequency of phylogenetically diverse reductive dehalogenase-homologous genes in deep subseafloor sedimentary metagenomes.</title>
        <authorList>
            <person name="Kawai M."/>
            <person name="Futagami T."/>
            <person name="Toyoda A."/>
            <person name="Takaki Y."/>
            <person name="Nishi S."/>
            <person name="Hori S."/>
            <person name="Arai W."/>
            <person name="Tsubouchi T."/>
            <person name="Morono Y."/>
            <person name="Uchiyama I."/>
            <person name="Ito T."/>
            <person name="Fujiyama A."/>
            <person name="Inagaki F."/>
            <person name="Takami H."/>
        </authorList>
    </citation>
    <scope>NUCLEOTIDE SEQUENCE</scope>
    <source>
        <strain evidence="2">Expedition CK06-06</strain>
    </source>
</reference>
<comment type="caution">
    <text evidence="2">The sequence shown here is derived from an EMBL/GenBank/DDBJ whole genome shotgun (WGS) entry which is preliminary data.</text>
</comment>
<evidence type="ECO:0000259" key="1">
    <source>
        <dbReference type="Pfam" id="PF12867"/>
    </source>
</evidence>
<evidence type="ECO:0000313" key="2">
    <source>
        <dbReference type="EMBL" id="GAH98561.1"/>
    </source>
</evidence>
<feature type="domain" description="DinB-like" evidence="1">
    <location>
        <begin position="6"/>
        <end position="89"/>
    </location>
</feature>
<dbReference type="Pfam" id="PF12867">
    <property type="entry name" value="DinB_2"/>
    <property type="match status" value="1"/>
</dbReference>
<dbReference type="SUPFAM" id="SSF109854">
    <property type="entry name" value="DinB/YfiT-like putative metalloenzymes"/>
    <property type="match status" value="1"/>
</dbReference>
<dbReference type="EMBL" id="BARU01047349">
    <property type="protein sequence ID" value="GAH98561.1"/>
    <property type="molecule type" value="Genomic_DNA"/>
</dbReference>
<dbReference type="InterPro" id="IPR024775">
    <property type="entry name" value="DinB-like"/>
</dbReference>
<protein>
    <recommendedName>
        <fullName evidence="1">DinB-like domain-containing protein</fullName>
    </recommendedName>
</protein>
<gene>
    <name evidence="2" type="ORF">S03H2_70986</name>
</gene>
<feature type="non-terminal residue" evidence="2">
    <location>
        <position position="1"/>
    </location>
</feature>
<name>X1JV05_9ZZZZ</name>